<dbReference type="OrthoDB" id="9974421at2759"/>
<dbReference type="PIRSF" id="PIRSF000862">
    <property type="entry name" value="Steryl_ester_lip"/>
    <property type="match status" value="1"/>
</dbReference>
<name>A0A9R0DEN5_SPOFR</name>
<evidence type="ECO:0000313" key="12">
    <source>
        <dbReference type="RefSeq" id="XP_035450377.2"/>
    </source>
</evidence>
<accession>A0A9R0DEN5</accession>
<organism evidence="11 12">
    <name type="scientific">Spodoptera frugiperda</name>
    <name type="common">Fall armyworm</name>
    <dbReference type="NCBI Taxonomy" id="7108"/>
    <lineage>
        <taxon>Eukaryota</taxon>
        <taxon>Metazoa</taxon>
        <taxon>Ecdysozoa</taxon>
        <taxon>Arthropoda</taxon>
        <taxon>Hexapoda</taxon>
        <taxon>Insecta</taxon>
        <taxon>Pterygota</taxon>
        <taxon>Neoptera</taxon>
        <taxon>Endopterygota</taxon>
        <taxon>Lepidoptera</taxon>
        <taxon>Glossata</taxon>
        <taxon>Ditrysia</taxon>
        <taxon>Noctuoidea</taxon>
        <taxon>Noctuidae</taxon>
        <taxon>Amphipyrinae</taxon>
        <taxon>Spodoptera</taxon>
    </lineage>
</organism>
<evidence type="ECO:0000256" key="2">
    <source>
        <dbReference type="ARBA" id="ARBA00022729"/>
    </source>
</evidence>
<feature type="active site" description="Charge relay system" evidence="7">
    <location>
        <position position="376"/>
    </location>
</feature>
<evidence type="ECO:0000256" key="4">
    <source>
        <dbReference type="ARBA" id="ARBA00022963"/>
    </source>
</evidence>
<reference evidence="12" key="1">
    <citation type="submission" date="2025-08" db="UniProtKB">
        <authorList>
            <consortium name="RefSeq"/>
        </authorList>
    </citation>
    <scope>IDENTIFICATION</scope>
    <source>
        <tissue evidence="12">Whole larval tissue</tissue>
    </source>
</reference>
<dbReference type="GeneID" id="118276241"/>
<dbReference type="Gene3D" id="3.40.50.1820">
    <property type="entry name" value="alpha/beta hydrolase"/>
    <property type="match status" value="1"/>
</dbReference>
<feature type="compositionally biased region" description="Low complexity" evidence="8">
    <location>
        <begin position="418"/>
        <end position="433"/>
    </location>
</feature>
<sequence length="443" mass="50343">MYIYLLLLICKLSHANLVEDRSLWSILGSIVSYSQGKFVPEDANLSITELGKKYGYHVERHTVVTEDGYILNFHRIPSRNKKAGPAVFLMHGLLESSDTWLLLGPNKALAYLLADHDFDVWLGNSRGNKYCEKHVTLNNTISEFWQFSWEEIAVNDLPAMIDYILHKTGLKYLYYVGHSQGTTTGYVLCAMKPEYNDKISIMFSLAPEAWMGHLRSPIVKMFSPAHNLLAYLLSDFNAYYAGVDFFNKISTFVCTIAPARCDNILFALSGYESKINETFLAVILGHSPSGSSTFQFAHYGQLVESQRFCRYDFGRERNLIKYNQTMPPEYDLSRVSTPVVLFYSDKDLLSDPRDVDILMRKLKNVQESIFVKDFTHLDYVYAEEAAVAVYSKIVGRIISDEERRASEHYMITPRLTDTSAAGSNSSTISSTEDTTTEETSTEQ</sequence>
<keyword evidence="2 9" id="KW-0732">Signal</keyword>
<keyword evidence="5" id="KW-0443">Lipid metabolism</keyword>
<keyword evidence="3" id="KW-0378">Hydrolase</keyword>
<evidence type="ECO:0000256" key="9">
    <source>
        <dbReference type="SAM" id="SignalP"/>
    </source>
</evidence>
<evidence type="ECO:0000256" key="1">
    <source>
        <dbReference type="ARBA" id="ARBA00010701"/>
    </source>
</evidence>
<feature type="active site" description="Charge relay system" evidence="7">
    <location>
        <position position="347"/>
    </location>
</feature>
<dbReference type="InterPro" id="IPR025483">
    <property type="entry name" value="Lipase_euk"/>
</dbReference>
<evidence type="ECO:0000313" key="11">
    <source>
        <dbReference type="Proteomes" id="UP000829999"/>
    </source>
</evidence>
<dbReference type="Pfam" id="PF04083">
    <property type="entry name" value="Abhydro_lipase"/>
    <property type="match status" value="1"/>
</dbReference>
<feature type="chain" id="PRO_5040440693" evidence="9">
    <location>
        <begin position="16"/>
        <end position="443"/>
    </location>
</feature>
<feature type="signal peptide" evidence="9">
    <location>
        <begin position="1"/>
        <end position="15"/>
    </location>
</feature>
<evidence type="ECO:0000256" key="7">
    <source>
        <dbReference type="PIRSR" id="PIRSR000862-1"/>
    </source>
</evidence>
<dbReference type="InterPro" id="IPR029058">
    <property type="entry name" value="AB_hydrolase_fold"/>
</dbReference>
<keyword evidence="11" id="KW-1185">Reference proteome</keyword>
<dbReference type="InterPro" id="IPR006693">
    <property type="entry name" value="AB_hydrolase_lipase"/>
</dbReference>
<proteinExistence type="inferred from homology"/>
<feature type="region of interest" description="Disordered" evidence="8">
    <location>
        <begin position="412"/>
        <end position="443"/>
    </location>
</feature>
<comment type="similarity">
    <text evidence="1">Belongs to the AB hydrolase superfamily. Lipase family.</text>
</comment>
<feature type="domain" description="Partial AB-hydrolase lipase" evidence="10">
    <location>
        <begin position="47"/>
        <end position="102"/>
    </location>
</feature>
<dbReference type="GO" id="GO:0016788">
    <property type="term" value="F:hydrolase activity, acting on ester bonds"/>
    <property type="evidence" value="ECO:0007669"/>
    <property type="project" value="InterPro"/>
</dbReference>
<dbReference type="SUPFAM" id="SSF53474">
    <property type="entry name" value="alpha/beta-Hydrolases"/>
    <property type="match status" value="1"/>
</dbReference>
<gene>
    <name evidence="12" type="primary">LOC118276241</name>
</gene>
<dbReference type="RefSeq" id="XP_035450377.2">
    <property type="nucleotide sequence ID" value="XM_035594484.2"/>
</dbReference>
<dbReference type="GO" id="GO:0016042">
    <property type="term" value="P:lipid catabolic process"/>
    <property type="evidence" value="ECO:0007669"/>
    <property type="project" value="UniProtKB-KW"/>
</dbReference>
<keyword evidence="4" id="KW-0442">Lipid degradation</keyword>
<evidence type="ECO:0000256" key="5">
    <source>
        <dbReference type="ARBA" id="ARBA00023098"/>
    </source>
</evidence>
<feature type="compositionally biased region" description="Acidic residues" evidence="8">
    <location>
        <begin position="434"/>
        <end position="443"/>
    </location>
</feature>
<dbReference type="FunFam" id="3.40.50.1820:FF:000057">
    <property type="entry name" value="Lipase"/>
    <property type="match status" value="1"/>
</dbReference>
<evidence type="ECO:0000256" key="3">
    <source>
        <dbReference type="ARBA" id="ARBA00022801"/>
    </source>
</evidence>
<evidence type="ECO:0000259" key="10">
    <source>
        <dbReference type="Pfam" id="PF04083"/>
    </source>
</evidence>
<dbReference type="PANTHER" id="PTHR11005">
    <property type="entry name" value="LYSOSOMAL ACID LIPASE-RELATED"/>
    <property type="match status" value="1"/>
</dbReference>
<feature type="active site" description="Nucleophile" evidence="7">
    <location>
        <position position="179"/>
    </location>
</feature>
<keyword evidence="6" id="KW-0325">Glycoprotein</keyword>
<protein>
    <submittedName>
        <fullName evidence="12">Gastric triacylglycerol lipase</fullName>
    </submittedName>
</protein>
<evidence type="ECO:0000256" key="6">
    <source>
        <dbReference type="ARBA" id="ARBA00023180"/>
    </source>
</evidence>
<dbReference type="AlphaFoldDB" id="A0A9R0DEN5"/>
<dbReference type="Proteomes" id="UP000829999">
    <property type="component" value="Chromosome 31"/>
</dbReference>
<evidence type="ECO:0000256" key="8">
    <source>
        <dbReference type="SAM" id="MobiDB-lite"/>
    </source>
</evidence>